<sequence>MKGSSTFTRSVFCSLFLLLLSINLVVGATVKDIICPQREEDKGETVTLKPGESFSFHCGSIYTTAVPTDFVTNACSGTGATCAANGGVPYKDLFPKASGHTWVQPTDLSLTTSHTWTAPAKGDLDKTATVFSVGCTSSGGKKCYVDVTVSASYSAYQLSAGIVLFLSSLTIYQSM</sequence>
<comment type="caution">
    <text evidence="3">The sequence shown here is derived from an EMBL/GenBank/DDBJ whole genome shotgun (WGS) entry which is preliminary data.</text>
</comment>
<dbReference type="VEuPathDB" id="ToxoDB:CSUI_005513"/>
<feature type="domain" description="SRS" evidence="2">
    <location>
        <begin position="39"/>
        <end position="149"/>
    </location>
</feature>
<dbReference type="InterPro" id="IPR036755">
    <property type="entry name" value="SRS_dom_sf"/>
</dbReference>
<dbReference type="GO" id="GO:0016020">
    <property type="term" value="C:membrane"/>
    <property type="evidence" value="ECO:0007669"/>
    <property type="project" value="InterPro"/>
</dbReference>
<organism evidence="3 4">
    <name type="scientific">Cystoisospora suis</name>
    <dbReference type="NCBI Taxonomy" id="483139"/>
    <lineage>
        <taxon>Eukaryota</taxon>
        <taxon>Sar</taxon>
        <taxon>Alveolata</taxon>
        <taxon>Apicomplexa</taxon>
        <taxon>Conoidasida</taxon>
        <taxon>Coccidia</taxon>
        <taxon>Eucoccidiorida</taxon>
        <taxon>Eimeriorina</taxon>
        <taxon>Sarcocystidae</taxon>
        <taxon>Cystoisospora</taxon>
    </lineage>
</organism>
<reference evidence="3 4" key="1">
    <citation type="journal article" date="2017" name="Int. J. Parasitol.">
        <title>The genome of the protozoan parasite Cystoisospora suis and a reverse vaccinology approach to identify vaccine candidates.</title>
        <authorList>
            <person name="Palmieri N."/>
            <person name="Shrestha A."/>
            <person name="Ruttkowski B."/>
            <person name="Beck T."/>
            <person name="Vogl C."/>
            <person name="Tomley F."/>
            <person name="Blake D.P."/>
            <person name="Joachim A."/>
        </authorList>
    </citation>
    <scope>NUCLEOTIDE SEQUENCE [LARGE SCALE GENOMIC DNA]</scope>
    <source>
        <strain evidence="3 4">Wien I</strain>
    </source>
</reference>
<dbReference type="EMBL" id="MIGC01002668">
    <property type="protein sequence ID" value="PHJ20652.1"/>
    <property type="molecule type" value="Genomic_DNA"/>
</dbReference>
<evidence type="ECO:0000313" key="4">
    <source>
        <dbReference type="Proteomes" id="UP000221165"/>
    </source>
</evidence>
<dbReference type="Pfam" id="PF04092">
    <property type="entry name" value="SAG"/>
    <property type="match status" value="1"/>
</dbReference>
<feature type="chain" id="PRO_5012248447" evidence="1">
    <location>
        <begin position="28"/>
        <end position="175"/>
    </location>
</feature>
<dbReference type="OrthoDB" id="10485413at2759"/>
<feature type="signal peptide" evidence="1">
    <location>
        <begin position="1"/>
        <end position="27"/>
    </location>
</feature>
<dbReference type="SUPFAM" id="SSF74877">
    <property type="entry name" value="Major surface antigen p30, SAG1"/>
    <property type="match status" value="1"/>
</dbReference>
<dbReference type="Proteomes" id="UP000221165">
    <property type="component" value="Unassembled WGS sequence"/>
</dbReference>
<evidence type="ECO:0000259" key="2">
    <source>
        <dbReference type="Pfam" id="PF04092"/>
    </source>
</evidence>
<dbReference type="AlphaFoldDB" id="A0A2C6KXB3"/>
<keyword evidence="4" id="KW-1185">Reference proteome</keyword>
<proteinExistence type="predicted"/>
<dbReference type="RefSeq" id="XP_067922338.1">
    <property type="nucleotide sequence ID" value="XM_068065689.1"/>
</dbReference>
<evidence type="ECO:0000256" key="1">
    <source>
        <dbReference type="SAM" id="SignalP"/>
    </source>
</evidence>
<gene>
    <name evidence="3" type="ORF">CSUI_005513</name>
</gene>
<name>A0A2C6KXB3_9APIC</name>
<dbReference type="GeneID" id="94428900"/>
<evidence type="ECO:0000313" key="3">
    <source>
        <dbReference type="EMBL" id="PHJ20652.1"/>
    </source>
</evidence>
<dbReference type="Gene3D" id="2.60.40.1320">
    <property type="entry name" value="SRS domain"/>
    <property type="match status" value="1"/>
</dbReference>
<dbReference type="InterPro" id="IPR007226">
    <property type="entry name" value="SRS_dom"/>
</dbReference>
<accession>A0A2C6KXB3</accession>
<protein>
    <submittedName>
        <fullName evidence="3">Surface antigen</fullName>
    </submittedName>
</protein>
<keyword evidence="1" id="KW-0732">Signal</keyword>